<protein>
    <submittedName>
        <fullName evidence="1">DUF1919 domain-containing protein</fullName>
    </submittedName>
</protein>
<accession>A0AA92U461</accession>
<dbReference type="AlphaFoldDB" id="A0AA92U461"/>
<evidence type="ECO:0000313" key="2">
    <source>
        <dbReference type="Proteomes" id="UP000286077"/>
    </source>
</evidence>
<proteinExistence type="predicted"/>
<organism evidence="1 2">
    <name type="scientific">Segatella copri</name>
    <dbReference type="NCBI Taxonomy" id="165179"/>
    <lineage>
        <taxon>Bacteria</taxon>
        <taxon>Pseudomonadati</taxon>
        <taxon>Bacteroidota</taxon>
        <taxon>Bacteroidia</taxon>
        <taxon>Bacteroidales</taxon>
        <taxon>Prevotellaceae</taxon>
        <taxon>Segatella</taxon>
    </lineage>
</organism>
<comment type="caution">
    <text evidence="1">The sequence shown here is derived from an EMBL/GenBank/DDBJ whole genome shotgun (WGS) entry which is preliminary data.</text>
</comment>
<dbReference type="InterPro" id="IPR015037">
    <property type="entry name" value="DUF1919"/>
</dbReference>
<dbReference type="InterPro" id="IPR037226">
    <property type="entry name" value="CAC2185-like_sf"/>
</dbReference>
<dbReference type="Pfam" id="PF08942">
    <property type="entry name" value="DUF1919"/>
    <property type="match status" value="1"/>
</dbReference>
<dbReference type="Proteomes" id="UP000286077">
    <property type="component" value="Unassembled WGS sequence"/>
</dbReference>
<name>A0AA92U461_9BACT</name>
<dbReference type="SUPFAM" id="SSF142795">
    <property type="entry name" value="CAC2185-like"/>
    <property type="match status" value="1"/>
</dbReference>
<sequence>MKQQLRELRNKILRKRLKNRDFTIIANNCLAGCIYHDLKLRFDTPTVNLYIPFPDYIFFLKNLKQLVYAEFTEIPHKACPAGLLGGRFMCISFIIRVLRKVSVRGNVEQDEYNGTISLLFCQKKMAAQRSV</sequence>
<gene>
    <name evidence="1" type="ORF">DWV60_10975</name>
</gene>
<reference evidence="1 2" key="1">
    <citation type="submission" date="2018-08" db="EMBL/GenBank/DDBJ databases">
        <title>A genome reference for cultivated species of the human gut microbiota.</title>
        <authorList>
            <person name="Zou Y."/>
            <person name="Xue W."/>
            <person name="Luo G."/>
        </authorList>
    </citation>
    <scope>NUCLEOTIDE SEQUENCE [LARGE SCALE GENOMIC DNA]</scope>
    <source>
        <strain evidence="1 2">AF11-14</strain>
    </source>
</reference>
<dbReference type="EMBL" id="QSAQ01000029">
    <property type="protein sequence ID" value="RGW66751.1"/>
    <property type="molecule type" value="Genomic_DNA"/>
</dbReference>
<evidence type="ECO:0000313" key="1">
    <source>
        <dbReference type="EMBL" id="RGW66751.1"/>
    </source>
</evidence>